<accession>A0A413H9L2</accession>
<dbReference type="PROSITE" id="PS51257">
    <property type="entry name" value="PROKAR_LIPOPROTEIN"/>
    <property type="match status" value="1"/>
</dbReference>
<keyword evidence="3" id="KW-0326">Glycosidase</keyword>
<dbReference type="InterPro" id="IPR051913">
    <property type="entry name" value="GH2_Domain-Containing"/>
</dbReference>
<feature type="domain" description="Glycoside hydrolase family 2 catalytic" evidence="6">
    <location>
        <begin position="289"/>
        <end position="427"/>
    </location>
</feature>
<sequence>MEGGTKMKKILKLSCVALLMFSCTPTESIIDLSGEWEVKIDSIQCKVMLPGSLAENKVGCQPKDSATNTLTETYSYQGAAWYEKDIEIPDSWQNHPIELFMERTKVSEVFINGTFLGSRNSVSTPHIYIIDSLLKTGKNNIRIKIDNTKSLLPLGGSHAYSEHTQSNWNGILGDFHLRKLPDICIQQIRIDSPSDGNCLITVSLFNYLEETSKGIKIAVMDSENSKVAEEVVNASIPQGKSEHTVKVRIPVPQLWDEYTPYLYNFRIEIPNYDSRYVQTGLRDFKTAGTQFINNERVIFLRGKNEGGVFPLTGYPSMDINDWKRYFETIRSYGINHVRFHSWTPPQAAFYAADETGIFLQPELPLWGTYQEKDTTLISYMKQEGKRIIQAYGNHPSFAMFSLGNELEGDTAIMASIVKELKQYDKRHLYILGTNNHYWNPQPHPVEDFFVAMRHGKATDNNSTDLRGSFSFVDSNQGGIINCNAPNTKRNFATAIQNMDKPVIGHETGQYQVYPNFEEIDKYTGVLRPLNFMVFKKRLENTGMDAKAKDFLKASGALAALCYREEIEMSLRTPQFGGFQLLDLQDYPGQGTALVGILDAFLESKNVISTEKWNEFCNDIVPLARFSKYCWNTDETFVTEVQITNYGQSDIKDKIISCTLSTEDGGILYSEDIGNAAIPQGRLSTFKSLHIPLNHIKESQKLTFRIALKNTSYHNSWNIWVYPRYDKIREGVIDGVTVTRDSKVFAKLYQGEKPVLYIPKEKDIKGQSVGGLFISDFWNYKVFNNVTKSLGKESSPGTLGLLIENPEHGIFNSFPTDFHSNWQWWNIIKKSSPIILNEMPKDYYPIVQVIDNFERNHKLGLIYQLPGTKALVCSSDLFAIADEPEVKALFHSLLNYLKTEKKQK</sequence>
<dbReference type="SUPFAM" id="SSF49303">
    <property type="entry name" value="beta-Galactosidase/glucuronidase domain"/>
    <property type="match status" value="1"/>
</dbReference>
<dbReference type="SUPFAM" id="SSF49785">
    <property type="entry name" value="Galactose-binding domain-like"/>
    <property type="match status" value="1"/>
</dbReference>
<keyword evidence="4" id="KW-0732">Signal</keyword>
<gene>
    <name evidence="7" type="ORF">DXA68_03690</name>
</gene>
<dbReference type="Gene3D" id="2.60.120.260">
    <property type="entry name" value="Galactose-binding domain-like"/>
    <property type="match status" value="1"/>
</dbReference>
<dbReference type="InterPro" id="IPR006103">
    <property type="entry name" value="Glyco_hydro_2_cat"/>
</dbReference>
<dbReference type="Pfam" id="PF02836">
    <property type="entry name" value="Glyco_hydro_2_C"/>
    <property type="match status" value="1"/>
</dbReference>
<dbReference type="Gene3D" id="3.20.20.80">
    <property type="entry name" value="Glycosidases"/>
    <property type="match status" value="1"/>
</dbReference>
<dbReference type="PANTHER" id="PTHR42732:SF1">
    <property type="entry name" value="BETA-MANNOSIDASE"/>
    <property type="match status" value="1"/>
</dbReference>
<dbReference type="InterPro" id="IPR017853">
    <property type="entry name" value="GH"/>
</dbReference>
<dbReference type="SUPFAM" id="SSF51445">
    <property type="entry name" value="(Trans)glycosidases"/>
    <property type="match status" value="1"/>
</dbReference>
<feature type="domain" description="Glycoside hydrolase family 2 immunoglobulin-like beta-sandwich" evidence="5">
    <location>
        <begin position="187"/>
        <end position="275"/>
    </location>
</feature>
<dbReference type="InterPro" id="IPR036156">
    <property type="entry name" value="Beta-gal/glucu_dom_sf"/>
</dbReference>
<dbReference type="GO" id="GO:0004553">
    <property type="term" value="F:hydrolase activity, hydrolyzing O-glycosyl compounds"/>
    <property type="evidence" value="ECO:0007669"/>
    <property type="project" value="InterPro"/>
</dbReference>
<proteinExistence type="inferred from homology"/>
<evidence type="ECO:0000256" key="2">
    <source>
        <dbReference type="ARBA" id="ARBA00022801"/>
    </source>
</evidence>
<dbReference type="AlphaFoldDB" id="A0A413H9L2"/>
<evidence type="ECO:0000259" key="6">
    <source>
        <dbReference type="Pfam" id="PF02836"/>
    </source>
</evidence>
<evidence type="ECO:0000313" key="8">
    <source>
        <dbReference type="Proteomes" id="UP000286075"/>
    </source>
</evidence>
<protein>
    <recommendedName>
        <fullName evidence="9">Beta-galactosidase</fullName>
    </recommendedName>
</protein>
<feature type="signal peptide" evidence="4">
    <location>
        <begin position="1"/>
        <end position="28"/>
    </location>
</feature>
<dbReference type="PANTHER" id="PTHR42732">
    <property type="entry name" value="BETA-GALACTOSIDASE"/>
    <property type="match status" value="1"/>
</dbReference>
<dbReference type="EMBL" id="QSCF01000004">
    <property type="protein sequence ID" value="RGX80364.1"/>
    <property type="molecule type" value="Genomic_DNA"/>
</dbReference>
<comment type="similarity">
    <text evidence="1">Belongs to the glycosyl hydrolase 2 family.</text>
</comment>
<evidence type="ECO:0000256" key="4">
    <source>
        <dbReference type="SAM" id="SignalP"/>
    </source>
</evidence>
<feature type="chain" id="PRO_5019348841" description="Beta-galactosidase" evidence="4">
    <location>
        <begin position="29"/>
        <end position="903"/>
    </location>
</feature>
<keyword evidence="2" id="KW-0378">Hydrolase</keyword>
<dbReference type="InterPro" id="IPR008979">
    <property type="entry name" value="Galactose-bd-like_sf"/>
</dbReference>
<evidence type="ECO:0000259" key="5">
    <source>
        <dbReference type="Pfam" id="PF00703"/>
    </source>
</evidence>
<dbReference type="GO" id="GO:0005975">
    <property type="term" value="P:carbohydrate metabolic process"/>
    <property type="evidence" value="ECO:0007669"/>
    <property type="project" value="InterPro"/>
</dbReference>
<dbReference type="Gene3D" id="2.60.40.10">
    <property type="entry name" value="Immunoglobulins"/>
    <property type="match status" value="1"/>
</dbReference>
<dbReference type="InterPro" id="IPR013783">
    <property type="entry name" value="Ig-like_fold"/>
</dbReference>
<evidence type="ECO:0000256" key="1">
    <source>
        <dbReference type="ARBA" id="ARBA00007401"/>
    </source>
</evidence>
<evidence type="ECO:0000256" key="3">
    <source>
        <dbReference type="ARBA" id="ARBA00023295"/>
    </source>
</evidence>
<evidence type="ECO:0000313" key="7">
    <source>
        <dbReference type="EMBL" id="RGX80364.1"/>
    </source>
</evidence>
<dbReference type="InterPro" id="IPR006102">
    <property type="entry name" value="Ig-like_GH2"/>
</dbReference>
<comment type="caution">
    <text evidence="7">The sequence shown here is derived from an EMBL/GenBank/DDBJ whole genome shotgun (WGS) entry which is preliminary data.</text>
</comment>
<evidence type="ECO:0008006" key="9">
    <source>
        <dbReference type="Google" id="ProtNLM"/>
    </source>
</evidence>
<reference evidence="7 8" key="1">
    <citation type="submission" date="2018-08" db="EMBL/GenBank/DDBJ databases">
        <title>A genome reference for cultivated species of the human gut microbiota.</title>
        <authorList>
            <person name="Zou Y."/>
            <person name="Xue W."/>
            <person name="Luo G."/>
        </authorList>
    </citation>
    <scope>NUCLEOTIDE SEQUENCE [LARGE SCALE GENOMIC DNA]</scope>
    <source>
        <strain evidence="7 8">OF03-9BH</strain>
    </source>
</reference>
<organism evidence="7 8">
    <name type="scientific">Bacteroides stercorirosoris</name>
    <dbReference type="NCBI Taxonomy" id="871324"/>
    <lineage>
        <taxon>Bacteria</taxon>
        <taxon>Pseudomonadati</taxon>
        <taxon>Bacteroidota</taxon>
        <taxon>Bacteroidia</taxon>
        <taxon>Bacteroidales</taxon>
        <taxon>Bacteroidaceae</taxon>
        <taxon>Bacteroides</taxon>
    </lineage>
</organism>
<dbReference type="Pfam" id="PF00703">
    <property type="entry name" value="Glyco_hydro_2"/>
    <property type="match status" value="1"/>
</dbReference>
<dbReference type="Proteomes" id="UP000286075">
    <property type="component" value="Unassembled WGS sequence"/>
</dbReference>
<name>A0A413H9L2_9BACE</name>